<reference evidence="1" key="1">
    <citation type="submission" date="2018-05" db="EMBL/GenBank/DDBJ databases">
        <authorList>
            <person name="Lanie J.A."/>
            <person name="Ng W.-L."/>
            <person name="Kazmierczak K.M."/>
            <person name="Andrzejewski T.M."/>
            <person name="Davidsen T.M."/>
            <person name="Wayne K.J."/>
            <person name="Tettelin H."/>
            <person name="Glass J.I."/>
            <person name="Rusch D."/>
            <person name="Podicherti R."/>
            <person name="Tsui H.-C.T."/>
            <person name="Winkler M.E."/>
        </authorList>
    </citation>
    <scope>NUCLEOTIDE SEQUENCE</scope>
</reference>
<name>A0A381YAK0_9ZZZZ</name>
<sequence>MYPDMQVLLDARAAPPSGQLIIEIHATWIACN</sequence>
<dbReference type="AlphaFoldDB" id="A0A381YAK0"/>
<gene>
    <name evidence="1" type="ORF">METZ01_LOCUS126301</name>
</gene>
<dbReference type="EMBL" id="UINC01017652">
    <property type="protein sequence ID" value="SVA73447.1"/>
    <property type="molecule type" value="Genomic_DNA"/>
</dbReference>
<evidence type="ECO:0000313" key="1">
    <source>
        <dbReference type="EMBL" id="SVA73447.1"/>
    </source>
</evidence>
<protein>
    <submittedName>
        <fullName evidence="1">Uncharacterized protein</fullName>
    </submittedName>
</protein>
<proteinExistence type="predicted"/>
<accession>A0A381YAK0</accession>
<organism evidence="1">
    <name type="scientific">marine metagenome</name>
    <dbReference type="NCBI Taxonomy" id="408172"/>
    <lineage>
        <taxon>unclassified sequences</taxon>
        <taxon>metagenomes</taxon>
        <taxon>ecological metagenomes</taxon>
    </lineage>
</organism>